<evidence type="ECO:0000256" key="11">
    <source>
        <dbReference type="ARBA" id="ARBA00023180"/>
    </source>
</evidence>
<feature type="domain" description="Protein kinase" evidence="15">
    <location>
        <begin position="387"/>
        <end position="657"/>
    </location>
</feature>
<evidence type="ECO:0000256" key="7">
    <source>
        <dbReference type="ARBA" id="ARBA00022777"/>
    </source>
</evidence>
<dbReference type="GO" id="GO:0004672">
    <property type="term" value="F:protein kinase activity"/>
    <property type="evidence" value="ECO:0007669"/>
    <property type="project" value="InterPro"/>
</dbReference>
<dbReference type="FunFam" id="1.10.510.10:FF:000290">
    <property type="entry name" value="LRR receptor-like serine/threonine-protein kinase ERECTA"/>
    <property type="match status" value="1"/>
</dbReference>
<keyword evidence="14" id="KW-0732">Signal</keyword>
<sequence length="742" mass="82093">MAFQFVVLVLAFLICWNANMVESNDVVEVLAFHLHFLALFFMLLYFVLFDSDLKENRLSGQIPDEIGDCSSLKSLILKNNHLIGPIPSTLSQIPNLKILDLSYNQLTGEIPYNIGFLQVATLYLHGNKLTGFIPPELGNMSKLHYLELNNNHLSGRIPPELGKLTDLFDLNVANNNLEGPIPDNLSSCKNLNSLNVHGNKLSGTIPPALQSLESMTYLNLSSNNLQGPIPIELSRIGNLDTFDLSNNQLSGLIPNELSQIQNMIYFNVSYNELVGVIPTSNNFSRFHFDSFIGNPGLCGNWPNLPCHSSQPAKRVILPKAAILGITLGALVILLMILLAACRPQNPSPFPDGPLDKPVKYSPPKLVILHMNMALHVYDDIMRMTENLSEKYIIGYGASSTVYKCVLKNCKPIAIKRLYSHYPQCLKEFETELETVGSIKHRNLVSLQGYSLSPYGHLLFYDYMENGSLWDLLHGATKKKKLDWDLRLQIALGAAQGLAYLHHDCCPRIIHRDVKSSNILLGADFEPHLTDFGIAKSLCPSKSHTSTFIMGTIGYIDPEYARTSRLTEKSDVYSYGVVLLELLTGRKAVDNESNLHHLILSKTASNAVMETVDPDITATCKDMAAVKKVYQLALLCTKRQPADRPTMHEVTRVLGSLVPSTTPPPKQSAPIPLASHQSTKVPCYKDEYANLKTPHLVNCPSMSTSDAQLFLKFGEVISQNTNKVAVVKVKGLGPMVQGGVATF</sequence>
<accession>A0A4P1R6C7</accession>
<keyword evidence="9 13" id="KW-1133">Transmembrane helix</keyword>
<dbReference type="PANTHER" id="PTHR48056:SF6">
    <property type="entry name" value="LRR RECEPTOR-LIKE SERINE_THREONINE-PROTEIN KINASE ERECTA"/>
    <property type="match status" value="1"/>
</dbReference>
<keyword evidence="17" id="KW-1185">Reference proteome</keyword>
<dbReference type="PROSITE" id="PS50011">
    <property type="entry name" value="PROTEIN_KINASE_DOM"/>
    <property type="match status" value="1"/>
</dbReference>
<dbReference type="InterPro" id="IPR011009">
    <property type="entry name" value="Kinase-like_dom_sf"/>
</dbReference>
<evidence type="ECO:0000256" key="14">
    <source>
        <dbReference type="SAM" id="SignalP"/>
    </source>
</evidence>
<dbReference type="PROSITE" id="PS00107">
    <property type="entry name" value="PROTEIN_KINASE_ATP"/>
    <property type="match status" value="1"/>
</dbReference>
<reference evidence="16 17" key="1">
    <citation type="journal article" date="2017" name="Plant Biotechnol. J.">
        <title>A comprehensive draft genome sequence for lupin (Lupinus angustifolius), an emerging health food: insights into plant-microbe interactions and legume evolution.</title>
        <authorList>
            <person name="Hane J.K."/>
            <person name="Ming Y."/>
            <person name="Kamphuis L.G."/>
            <person name="Nelson M.N."/>
            <person name="Garg G."/>
            <person name="Atkins C.A."/>
            <person name="Bayer P.E."/>
            <person name="Bravo A."/>
            <person name="Bringans S."/>
            <person name="Cannon S."/>
            <person name="Edwards D."/>
            <person name="Foley R."/>
            <person name="Gao L.L."/>
            <person name="Harrison M.J."/>
            <person name="Huang W."/>
            <person name="Hurgobin B."/>
            <person name="Li S."/>
            <person name="Liu C.W."/>
            <person name="McGrath A."/>
            <person name="Morahan G."/>
            <person name="Murray J."/>
            <person name="Weller J."/>
            <person name="Jian J."/>
            <person name="Singh K.B."/>
        </authorList>
    </citation>
    <scope>NUCLEOTIDE SEQUENCE [LARGE SCALE GENOMIC DNA]</scope>
    <source>
        <strain evidence="17">cv. Tanjil</strain>
        <tissue evidence="16">Whole plant</tissue>
    </source>
</reference>
<dbReference type="InterPro" id="IPR050647">
    <property type="entry name" value="Plant_LRR-RLKs"/>
</dbReference>
<keyword evidence="4 13" id="KW-0812">Transmembrane</keyword>
<dbReference type="PANTHER" id="PTHR48056">
    <property type="entry name" value="LRR RECEPTOR-LIKE SERINE/THREONINE-PROTEIN KINASE-RELATED"/>
    <property type="match status" value="1"/>
</dbReference>
<gene>
    <name evidence="16" type="ORF">TanjilG_11768</name>
</gene>
<dbReference type="GO" id="GO:0016020">
    <property type="term" value="C:membrane"/>
    <property type="evidence" value="ECO:0007669"/>
    <property type="project" value="UniProtKB-SubCell"/>
</dbReference>
<evidence type="ECO:0000313" key="16">
    <source>
        <dbReference type="EMBL" id="OIW03131.1"/>
    </source>
</evidence>
<dbReference type="Gene3D" id="1.10.510.10">
    <property type="entry name" value="Transferase(Phosphotransferase) domain 1"/>
    <property type="match status" value="1"/>
</dbReference>
<dbReference type="InterPro" id="IPR008271">
    <property type="entry name" value="Ser/Thr_kinase_AS"/>
</dbReference>
<dbReference type="Gramene" id="OIW03131">
    <property type="protein sequence ID" value="OIW03131"/>
    <property type="gene ID" value="TanjilG_11768"/>
</dbReference>
<dbReference type="GO" id="GO:0010286">
    <property type="term" value="P:heat acclimation"/>
    <property type="evidence" value="ECO:0007669"/>
    <property type="project" value="TreeGrafter"/>
</dbReference>
<keyword evidence="2" id="KW-0433">Leucine-rich repeat</keyword>
<dbReference type="PROSITE" id="PS00108">
    <property type="entry name" value="PROTEIN_KINASE_ST"/>
    <property type="match status" value="1"/>
</dbReference>
<dbReference type="SUPFAM" id="SSF52058">
    <property type="entry name" value="L domain-like"/>
    <property type="match status" value="1"/>
</dbReference>
<keyword evidence="8 12" id="KW-0067">ATP-binding</keyword>
<dbReference type="SUPFAM" id="SSF56112">
    <property type="entry name" value="Protein kinase-like (PK-like)"/>
    <property type="match status" value="1"/>
</dbReference>
<dbReference type="Proteomes" id="UP000188354">
    <property type="component" value="Chromosome LG10"/>
</dbReference>
<evidence type="ECO:0000256" key="9">
    <source>
        <dbReference type="ARBA" id="ARBA00022989"/>
    </source>
</evidence>
<dbReference type="GO" id="GO:0001558">
    <property type="term" value="P:regulation of cell growth"/>
    <property type="evidence" value="ECO:0007669"/>
    <property type="project" value="TreeGrafter"/>
</dbReference>
<dbReference type="PROSITE" id="PS51450">
    <property type="entry name" value="LRR"/>
    <property type="match status" value="1"/>
</dbReference>
<keyword evidence="11" id="KW-0325">Glycoprotein</keyword>
<dbReference type="Pfam" id="PF00069">
    <property type="entry name" value="Pkinase"/>
    <property type="match status" value="1"/>
</dbReference>
<dbReference type="GO" id="GO:0005524">
    <property type="term" value="F:ATP binding"/>
    <property type="evidence" value="ECO:0007669"/>
    <property type="project" value="UniProtKB-UniRule"/>
</dbReference>
<evidence type="ECO:0000256" key="12">
    <source>
        <dbReference type="PROSITE-ProRule" id="PRU10141"/>
    </source>
</evidence>
<keyword evidence="3" id="KW-0808">Transferase</keyword>
<dbReference type="GO" id="GO:0090567">
    <property type="term" value="P:reproductive shoot system development"/>
    <property type="evidence" value="ECO:0007669"/>
    <property type="project" value="UniProtKB-ARBA"/>
</dbReference>
<dbReference type="InterPro" id="IPR032675">
    <property type="entry name" value="LRR_dom_sf"/>
</dbReference>
<feature type="chain" id="PRO_5020032420" description="Protein kinase domain-containing protein" evidence="14">
    <location>
        <begin position="24"/>
        <end position="742"/>
    </location>
</feature>
<evidence type="ECO:0000259" key="15">
    <source>
        <dbReference type="PROSITE" id="PS50011"/>
    </source>
</evidence>
<dbReference type="GO" id="GO:0048827">
    <property type="term" value="P:phyllome development"/>
    <property type="evidence" value="ECO:0007669"/>
    <property type="project" value="UniProtKB-ARBA"/>
</dbReference>
<dbReference type="Gene3D" id="3.30.200.20">
    <property type="entry name" value="Phosphorylase Kinase, domain 1"/>
    <property type="match status" value="1"/>
</dbReference>
<evidence type="ECO:0000256" key="2">
    <source>
        <dbReference type="ARBA" id="ARBA00022614"/>
    </source>
</evidence>
<evidence type="ECO:0000256" key="8">
    <source>
        <dbReference type="ARBA" id="ARBA00022840"/>
    </source>
</evidence>
<organism evidence="16 17">
    <name type="scientific">Lupinus angustifolius</name>
    <name type="common">Narrow-leaved blue lupine</name>
    <dbReference type="NCBI Taxonomy" id="3871"/>
    <lineage>
        <taxon>Eukaryota</taxon>
        <taxon>Viridiplantae</taxon>
        <taxon>Streptophyta</taxon>
        <taxon>Embryophyta</taxon>
        <taxon>Tracheophyta</taxon>
        <taxon>Spermatophyta</taxon>
        <taxon>Magnoliopsida</taxon>
        <taxon>eudicotyledons</taxon>
        <taxon>Gunneridae</taxon>
        <taxon>Pentapetalae</taxon>
        <taxon>rosids</taxon>
        <taxon>fabids</taxon>
        <taxon>Fabales</taxon>
        <taxon>Fabaceae</taxon>
        <taxon>Papilionoideae</taxon>
        <taxon>50 kb inversion clade</taxon>
        <taxon>genistoids sensu lato</taxon>
        <taxon>core genistoids</taxon>
        <taxon>Genisteae</taxon>
        <taxon>Lupinus</taxon>
    </lineage>
</organism>
<evidence type="ECO:0000256" key="6">
    <source>
        <dbReference type="ARBA" id="ARBA00022741"/>
    </source>
</evidence>
<evidence type="ECO:0000256" key="5">
    <source>
        <dbReference type="ARBA" id="ARBA00022737"/>
    </source>
</evidence>
<keyword evidence="7" id="KW-0418">Kinase</keyword>
<keyword evidence="6 12" id="KW-0547">Nucleotide-binding</keyword>
<dbReference type="InterPro" id="IPR001611">
    <property type="entry name" value="Leu-rich_rpt"/>
</dbReference>
<dbReference type="GO" id="GO:0010103">
    <property type="term" value="P:stomatal complex morphogenesis"/>
    <property type="evidence" value="ECO:0007669"/>
    <property type="project" value="UniProtKB-ARBA"/>
</dbReference>
<evidence type="ECO:0000256" key="1">
    <source>
        <dbReference type="ARBA" id="ARBA00004167"/>
    </source>
</evidence>
<dbReference type="CDD" id="cd14066">
    <property type="entry name" value="STKc_IRAK"/>
    <property type="match status" value="1"/>
</dbReference>
<dbReference type="FunFam" id="3.80.10.10:FF:000095">
    <property type="entry name" value="LRR receptor-like serine/threonine-protein kinase GSO1"/>
    <property type="match status" value="1"/>
</dbReference>
<feature type="transmembrane region" description="Helical" evidence="13">
    <location>
        <begin position="30"/>
        <end position="49"/>
    </location>
</feature>
<dbReference type="STRING" id="3871.A0A4P1R6C7"/>
<feature type="signal peptide" evidence="14">
    <location>
        <begin position="1"/>
        <end position="23"/>
    </location>
</feature>
<evidence type="ECO:0000256" key="4">
    <source>
        <dbReference type="ARBA" id="ARBA00022692"/>
    </source>
</evidence>
<evidence type="ECO:0000256" key="10">
    <source>
        <dbReference type="ARBA" id="ARBA00023136"/>
    </source>
</evidence>
<dbReference type="InterPro" id="IPR017441">
    <property type="entry name" value="Protein_kinase_ATP_BS"/>
</dbReference>
<evidence type="ECO:0000313" key="17">
    <source>
        <dbReference type="Proteomes" id="UP000188354"/>
    </source>
</evidence>
<name>A0A4P1R6C7_LUPAN</name>
<feature type="binding site" evidence="12">
    <location>
        <position position="415"/>
    </location>
    <ligand>
        <name>ATP</name>
        <dbReference type="ChEBI" id="CHEBI:30616"/>
    </ligand>
</feature>
<feature type="transmembrane region" description="Helical" evidence="13">
    <location>
        <begin position="320"/>
        <end position="340"/>
    </location>
</feature>
<comment type="subcellular location">
    <subcellularLocation>
        <location evidence="1">Membrane</location>
        <topology evidence="1">Single-pass membrane protein</topology>
    </subcellularLocation>
</comment>
<dbReference type="EMBL" id="CM007370">
    <property type="protein sequence ID" value="OIW03131.1"/>
    <property type="molecule type" value="Genomic_DNA"/>
</dbReference>
<keyword evidence="5" id="KW-0677">Repeat</keyword>
<dbReference type="SMART" id="SM00220">
    <property type="entry name" value="S_TKc"/>
    <property type="match status" value="1"/>
</dbReference>
<dbReference type="GO" id="GO:0033612">
    <property type="term" value="F:receptor serine/threonine kinase binding"/>
    <property type="evidence" value="ECO:0007669"/>
    <property type="project" value="TreeGrafter"/>
</dbReference>
<dbReference type="Gene3D" id="3.80.10.10">
    <property type="entry name" value="Ribonuclease Inhibitor"/>
    <property type="match status" value="1"/>
</dbReference>
<evidence type="ECO:0000256" key="3">
    <source>
        <dbReference type="ARBA" id="ARBA00022679"/>
    </source>
</evidence>
<dbReference type="Pfam" id="PF00560">
    <property type="entry name" value="LRR_1"/>
    <property type="match status" value="7"/>
</dbReference>
<protein>
    <recommendedName>
        <fullName evidence="15">Protein kinase domain-containing protein</fullName>
    </recommendedName>
</protein>
<dbReference type="FunFam" id="3.30.200.20:FF:000288">
    <property type="entry name" value="LRR receptor-like serine/threonine-protein kinase ERECTA"/>
    <property type="match status" value="1"/>
</dbReference>
<evidence type="ECO:0000256" key="13">
    <source>
        <dbReference type="SAM" id="Phobius"/>
    </source>
</evidence>
<proteinExistence type="predicted"/>
<keyword evidence="10 13" id="KW-0472">Membrane</keyword>
<dbReference type="InterPro" id="IPR000719">
    <property type="entry name" value="Prot_kinase_dom"/>
</dbReference>
<dbReference type="AlphaFoldDB" id="A0A4P1R6C7"/>